<dbReference type="Proteomes" id="UP000681720">
    <property type="component" value="Unassembled WGS sequence"/>
</dbReference>
<organism evidence="2 3">
    <name type="scientific">Rotaria magnacalcarata</name>
    <dbReference type="NCBI Taxonomy" id="392030"/>
    <lineage>
        <taxon>Eukaryota</taxon>
        <taxon>Metazoa</taxon>
        <taxon>Spiralia</taxon>
        <taxon>Gnathifera</taxon>
        <taxon>Rotifera</taxon>
        <taxon>Eurotatoria</taxon>
        <taxon>Bdelloidea</taxon>
        <taxon>Philodinida</taxon>
        <taxon>Philodinidae</taxon>
        <taxon>Rotaria</taxon>
    </lineage>
</organism>
<feature type="non-terminal residue" evidence="2">
    <location>
        <position position="1"/>
    </location>
</feature>
<sequence>SSKTKIEGKILQPNKRGAFNLPSSIEKDDGKWNDVQIQTT</sequence>
<feature type="region of interest" description="Disordered" evidence="1">
    <location>
        <begin position="1"/>
        <end position="40"/>
    </location>
</feature>
<protein>
    <submittedName>
        <fullName evidence="2">Uncharacterized protein</fullName>
    </submittedName>
</protein>
<name>A0A8S2ZC11_9BILA</name>
<evidence type="ECO:0000313" key="2">
    <source>
        <dbReference type="EMBL" id="CAF4619216.1"/>
    </source>
</evidence>
<evidence type="ECO:0000313" key="3">
    <source>
        <dbReference type="Proteomes" id="UP000681720"/>
    </source>
</evidence>
<accession>A0A8S2ZC11</accession>
<comment type="caution">
    <text evidence="2">The sequence shown here is derived from an EMBL/GenBank/DDBJ whole genome shotgun (WGS) entry which is preliminary data.</text>
</comment>
<reference evidence="2" key="1">
    <citation type="submission" date="2021-02" db="EMBL/GenBank/DDBJ databases">
        <authorList>
            <person name="Nowell W R."/>
        </authorList>
    </citation>
    <scope>NUCLEOTIDE SEQUENCE</scope>
</reference>
<gene>
    <name evidence="2" type="ORF">GIL414_LOCUS39694</name>
</gene>
<evidence type="ECO:0000256" key="1">
    <source>
        <dbReference type="SAM" id="MobiDB-lite"/>
    </source>
</evidence>
<dbReference type="EMBL" id="CAJOBJ010108315">
    <property type="protein sequence ID" value="CAF4619216.1"/>
    <property type="molecule type" value="Genomic_DNA"/>
</dbReference>
<proteinExistence type="predicted"/>
<dbReference type="AlphaFoldDB" id="A0A8S2ZC11"/>